<dbReference type="EMBL" id="LSSN01004755">
    <property type="protein sequence ID" value="OMJ10980.1"/>
    <property type="molecule type" value="Genomic_DNA"/>
</dbReference>
<proteinExistence type="predicted"/>
<dbReference type="AlphaFoldDB" id="A0A1R1X8M6"/>
<evidence type="ECO:0000313" key="2">
    <source>
        <dbReference type="Proteomes" id="UP000187283"/>
    </source>
</evidence>
<keyword evidence="2" id="KW-1185">Reference proteome</keyword>
<evidence type="ECO:0000313" key="1">
    <source>
        <dbReference type="EMBL" id="OMJ10980.1"/>
    </source>
</evidence>
<comment type="caution">
    <text evidence="1">The sequence shown here is derived from an EMBL/GenBank/DDBJ whole genome shotgun (WGS) entry which is preliminary data.</text>
</comment>
<organism evidence="1 2">
    <name type="scientific">Smittium culicis</name>
    <dbReference type="NCBI Taxonomy" id="133412"/>
    <lineage>
        <taxon>Eukaryota</taxon>
        <taxon>Fungi</taxon>
        <taxon>Fungi incertae sedis</taxon>
        <taxon>Zoopagomycota</taxon>
        <taxon>Kickxellomycotina</taxon>
        <taxon>Harpellomycetes</taxon>
        <taxon>Harpellales</taxon>
        <taxon>Legeriomycetaceae</taxon>
        <taxon>Smittium</taxon>
    </lineage>
</organism>
<reference evidence="1 2" key="1">
    <citation type="submission" date="2017-01" db="EMBL/GenBank/DDBJ databases">
        <authorList>
            <person name="Mah S.A."/>
            <person name="Swanson W.J."/>
            <person name="Moy G.W."/>
            <person name="Vacquier V.D."/>
        </authorList>
    </citation>
    <scope>NUCLEOTIDE SEQUENCE [LARGE SCALE GENOMIC DNA]</scope>
    <source>
        <strain evidence="1 2">GSMNP</strain>
    </source>
</reference>
<sequence length="81" mass="8794">MFRASALGRKLAGSSLAPSKSFLKPLTSNHFKFPSNSNSAFALLSSKRSYATKLDNLELNQTNVYAQRATPLNSLPDIYAG</sequence>
<dbReference type="Proteomes" id="UP000187283">
    <property type="component" value="Unassembled WGS sequence"/>
</dbReference>
<accession>A0A1R1X8M6</accession>
<name>A0A1R1X8M6_9FUNG</name>
<gene>
    <name evidence="1" type="ORF">AYI70_g9989</name>
</gene>
<protein>
    <submittedName>
        <fullName evidence="1">Uncharacterized protein</fullName>
    </submittedName>
</protein>
<dbReference type="OrthoDB" id="1009at2759"/>
<feature type="non-terminal residue" evidence="1">
    <location>
        <position position="81"/>
    </location>
</feature>